<dbReference type="InterPro" id="IPR001647">
    <property type="entry name" value="HTH_TetR"/>
</dbReference>
<organism evidence="7 8">
    <name type="scientific">Actinacidiphila paucisporea</name>
    <dbReference type="NCBI Taxonomy" id="310782"/>
    <lineage>
        <taxon>Bacteria</taxon>
        <taxon>Bacillati</taxon>
        <taxon>Actinomycetota</taxon>
        <taxon>Actinomycetes</taxon>
        <taxon>Kitasatosporales</taxon>
        <taxon>Streptomycetaceae</taxon>
        <taxon>Actinacidiphila</taxon>
    </lineage>
</organism>
<dbReference type="PANTHER" id="PTHR47506">
    <property type="entry name" value="TRANSCRIPTIONAL REGULATORY PROTEIN"/>
    <property type="match status" value="1"/>
</dbReference>
<dbReference type="PRINTS" id="PR00455">
    <property type="entry name" value="HTHTETR"/>
</dbReference>
<reference evidence="7 8" key="1">
    <citation type="submission" date="2016-11" db="EMBL/GenBank/DDBJ databases">
        <authorList>
            <person name="Jaros S."/>
            <person name="Januszkiewicz K."/>
            <person name="Wedrychowicz H."/>
        </authorList>
    </citation>
    <scope>NUCLEOTIDE SEQUENCE [LARGE SCALE GENOMIC DNA]</scope>
    <source>
        <strain evidence="7 8">CGMCC 4.2025</strain>
    </source>
</reference>
<feature type="compositionally biased region" description="Polar residues" evidence="5">
    <location>
        <begin position="1"/>
        <end position="10"/>
    </location>
</feature>
<feature type="region of interest" description="Disordered" evidence="5">
    <location>
        <begin position="1"/>
        <end position="26"/>
    </location>
</feature>
<dbReference type="Gene3D" id="1.10.357.10">
    <property type="entry name" value="Tetracycline Repressor, domain 2"/>
    <property type="match status" value="1"/>
</dbReference>
<evidence type="ECO:0000256" key="2">
    <source>
        <dbReference type="ARBA" id="ARBA00023125"/>
    </source>
</evidence>
<keyword evidence="2 4" id="KW-0238">DNA-binding</keyword>
<name>A0A1M7GPK1_9ACTN</name>
<gene>
    <name evidence="7" type="ORF">SAMN05216499_10936</name>
</gene>
<dbReference type="GO" id="GO:0003677">
    <property type="term" value="F:DNA binding"/>
    <property type="evidence" value="ECO:0007669"/>
    <property type="project" value="UniProtKB-UniRule"/>
</dbReference>
<evidence type="ECO:0000259" key="6">
    <source>
        <dbReference type="PROSITE" id="PS50977"/>
    </source>
</evidence>
<dbReference type="Pfam" id="PF00440">
    <property type="entry name" value="TetR_N"/>
    <property type="match status" value="1"/>
</dbReference>
<evidence type="ECO:0000256" key="1">
    <source>
        <dbReference type="ARBA" id="ARBA00023015"/>
    </source>
</evidence>
<evidence type="ECO:0000313" key="8">
    <source>
        <dbReference type="Proteomes" id="UP000184111"/>
    </source>
</evidence>
<feature type="domain" description="HTH tetR-type" evidence="6">
    <location>
        <begin position="25"/>
        <end position="84"/>
    </location>
</feature>
<dbReference type="Proteomes" id="UP000184111">
    <property type="component" value="Unassembled WGS sequence"/>
</dbReference>
<evidence type="ECO:0000313" key="7">
    <source>
        <dbReference type="EMBL" id="SHM18282.1"/>
    </source>
</evidence>
<dbReference type="PANTHER" id="PTHR47506:SF1">
    <property type="entry name" value="HTH-TYPE TRANSCRIPTIONAL REGULATOR YJDC"/>
    <property type="match status" value="1"/>
</dbReference>
<sequence>MDTEQQQPSTGRPARAATPSPAVKASSRDRLLDAASALFYRQGVGTGIDALCKAAGVSKRSMYQLFDGKDDMLAAALERSAAGYQALVLPPPDGPGTPRDRLLHVFERLEQAALSPDYLGCPFLATQVELKDPAHPASVVAARGKQVLTDFFRAEAARGGAADPDLLARQLTLVFDGASARAGIGADSLDGLAVTTAAALVDAAGVEG</sequence>
<evidence type="ECO:0000256" key="5">
    <source>
        <dbReference type="SAM" id="MobiDB-lite"/>
    </source>
</evidence>
<dbReference type="OrthoDB" id="4214267at2"/>
<dbReference type="RefSeq" id="WP_079189773.1">
    <property type="nucleotide sequence ID" value="NZ_FRBI01000009.1"/>
</dbReference>
<dbReference type="PROSITE" id="PS50977">
    <property type="entry name" value="HTH_TETR_2"/>
    <property type="match status" value="1"/>
</dbReference>
<keyword evidence="3" id="KW-0804">Transcription</keyword>
<dbReference type="SUPFAM" id="SSF48498">
    <property type="entry name" value="Tetracyclin repressor-like, C-terminal domain"/>
    <property type="match status" value="1"/>
</dbReference>
<evidence type="ECO:0000256" key="4">
    <source>
        <dbReference type="PROSITE-ProRule" id="PRU00335"/>
    </source>
</evidence>
<proteinExistence type="predicted"/>
<accession>A0A1M7GPK1</accession>
<dbReference type="InterPro" id="IPR036271">
    <property type="entry name" value="Tet_transcr_reg_TetR-rel_C_sf"/>
</dbReference>
<dbReference type="EMBL" id="FRBI01000009">
    <property type="protein sequence ID" value="SHM18282.1"/>
    <property type="molecule type" value="Genomic_DNA"/>
</dbReference>
<evidence type="ECO:0000256" key="3">
    <source>
        <dbReference type="ARBA" id="ARBA00023163"/>
    </source>
</evidence>
<keyword evidence="8" id="KW-1185">Reference proteome</keyword>
<dbReference type="SUPFAM" id="SSF46689">
    <property type="entry name" value="Homeodomain-like"/>
    <property type="match status" value="1"/>
</dbReference>
<dbReference type="InterPro" id="IPR009057">
    <property type="entry name" value="Homeodomain-like_sf"/>
</dbReference>
<protein>
    <submittedName>
        <fullName evidence="7">Transcriptional regulator, TetR family</fullName>
    </submittedName>
</protein>
<dbReference type="AlphaFoldDB" id="A0A1M7GPK1"/>
<feature type="DNA-binding region" description="H-T-H motif" evidence="4">
    <location>
        <begin position="47"/>
        <end position="66"/>
    </location>
</feature>
<keyword evidence="1" id="KW-0805">Transcription regulation</keyword>